<proteinExistence type="predicted"/>
<evidence type="ECO:0000256" key="1">
    <source>
        <dbReference type="SAM" id="MobiDB-lite"/>
    </source>
</evidence>
<feature type="compositionally biased region" description="Basic and acidic residues" evidence="1">
    <location>
        <begin position="36"/>
        <end position="51"/>
    </location>
</feature>
<gene>
    <name evidence="2" type="ORF">WN51_03469</name>
</gene>
<sequence>MQVQLLLESKISQEAKKKKRRLCEKPGQRKGGRGRNAHELRGEELAEESVRSPEQKGRLVISFF</sequence>
<keyword evidence="3" id="KW-1185">Reference proteome</keyword>
<protein>
    <submittedName>
        <fullName evidence="2">Uncharacterized protein</fullName>
    </submittedName>
</protein>
<dbReference type="EMBL" id="KQ435844">
    <property type="protein sequence ID" value="KOX71235.1"/>
    <property type="molecule type" value="Genomic_DNA"/>
</dbReference>
<accession>A0A0M8ZU71</accession>
<name>A0A0M8ZU71_9HYME</name>
<feature type="compositionally biased region" description="Basic residues" evidence="1">
    <location>
        <begin position="16"/>
        <end position="35"/>
    </location>
</feature>
<organism evidence="2 3">
    <name type="scientific">Melipona quadrifasciata</name>
    <dbReference type="NCBI Taxonomy" id="166423"/>
    <lineage>
        <taxon>Eukaryota</taxon>
        <taxon>Metazoa</taxon>
        <taxon>Ecdysozoa</taxon>
        <taxon>Arthropoda</taxon>
        <taxon>Hexapoda</taxon>
        <taxon>Insecta</taxon>
        <taxon>Pterygota</taxon>
        <taxon>Neoptera</taxon>
        <taxon>Endopterygota</taxon>
        <taxon>Hymenoptera</taxon>
        <taxon>Apocrita</taxon>
        <taxon>Aculeata</taxon>
        <taxon>Apoidea</taxon>
        <taxon>Anthophila</taxon>
        <taxon>Apidae</taxon>
        <taxon>Melipona</taxon>
    </lineage>
</organism>
<evidence type="ECO:0000313" key="2">
    <source>
        <dbReference type="EMBL" id="KOX71235.1"/>
    </source>
</evidence>
<dbReference type="AlphaFoldDB" id="A0A0M8ZU71"/>
<feature type="region of interest" description="Disordered" evidence="1">
    <location>
        <begin position="16"/>
        <end position="51"/>
    </location>
</feature>
<reference evidence="2 3" key="1">
    <citation type="submission" date="2015-07" db="EMBL/GenBank/DDBJ databases">
        <title>The genome of Melipona quadrifasciata.</title>
        <authorList>
            <person name="Pan H."/>
            <person name="Kapheim K."/>
        </authorList>
    </citation>
    <scope>NUCLEOTIDE SEQUENCE [LARGE SCALE GENOMIC DNA]</scope>
    <source>
        <strain evidence="2">0111107301</strain>
        <tissue evidence="2">Whole body</tissue>
    </source>
</reference>
<dbReference type="Proteomes" id="UP000053105">
    <property type="component" value="Unassembled WGS sequence"/>
</dbReference>
<evidence type="ECO:0000313" key="3">
    <source>
        <dbReference type="Proteomes" id="UP000053105"/>
    </source>
</evidence>